<keyword evidence="8" id="KW-1185">Reference proteome</keyword>
<dbReference type="PROSITE" id="PS50042">
    <property type="entry name" value="CNMP_BINDING_3"/>
    <property type="match status" value="1"/>
</dbReference>
<dbReference type="PANTHER" id="PTHR24567">
    <property type="entry name" value="CRP FAMILY TRANSCRIPTIONAL REGULATORY PROTEIN"/>
    <property type="match status" value="1"/>
</dbReference>
<dbReference type="Gene3D" id="2.60.120.10">
    <property type="entry name" value="Jelly Rolls"/>
    <property type="match status" value="1"/>
</dbReference>
<dbReference type="SUPFAM" id="SSF51206">
    <property type="entry name" value="cAMP-binding domain-like"/>
    <property type="match status" value="1"/>
</dbReference>
<dbReference type="Pfam" id="PF13545">
    <property type="entry name" value="HTH_Crp_2"/>
    <property type="match status" value="1"/>
</dbReference>
<dbReference type="SMART" id="SM00100">
    <property type="entry name" value="cNMP"/>
    <property type="match status" value="1"/>
</dbReference>
<dbReference type="InterPro" id="IPR012318">
    <property type="entry name" value="HTH_CRP"/>
</dbReference>
<organism evidence="7 8">
    <name type="scientific">Sphaerisporangium dianthi</name>
    <dbReference type="NCBI Taxonomy" id="1436120"/>
    <lineage>
        <taxon>Bacteria</taxon>
        <taxon>Bacillati</taxon>
        <taxon>Actinomycetota</taxon>
        <taxon>Actinomycetes</taxon>
        <taxon>Streptosporangiales</taxon>
        <taxon>Streptosporangiaceae</taxon>
        <taxon>Sphaerisporangium</taxon>
    </lineage>
</organism>
<feature type="region of interest" description="Disordered" evidence="4">
    <location>
        <begin position="78"/>
        <end position="110"/>
    </location>
</feature>
<reference evidence="8" key="1">
    <citation type="journal article" date="2019" name="Int. J. Syst. Evol. Microbiol.">
        <title>The Global Catalogue of Microorganisms (GCM) 10K type strain sequencing project: providing services to taxonomists for standard genome sequencing and annotation.</title>
        <authorList>
            <consortium name="The Broad Institute Genomics Platform"/>
            <consortium name="The Broad Institute Genome Sequencing Center for Infectious Disease"/>
            <person name="Wu L."/>
            <person name="Ma J."/>
        </authorList>
    </citation>
    <scope>NUCLEOTIDE SEQUENCE [LARGE SCALE GENOMIC DNA]</scope>
    <source>
        <strain evidence="8">CGMCC 4.7132</strain>
    </source>
</reference>
<keyword evidence="2" id="KW-0238">DNA-binding</keyword>
<dbReference type="InterPro" id="IPR000595">
    <property type="entry name" value="cNMP-bd_dom"/>
</dbReference>
<evidence type="ECO:0000313" key="7">
    <source>
        <dbReference type="EMBL" id="MFC4531774.1"/>
    </source>
</evidence>
<feature type="compositionally biased region" description="Gly residues" evidence="4">
    <location>
        <begin position="334"/>
        <end position="369"/>
    </location>
</feature>
<evidence type="ECO:0000313" key="8">
    <source>
        <dbReference type="Proteomes" id="UP001596004"/>
    </source>
</evidence>
<dbReference type="SUPFAM" id="SSF46785">
    <property type="entry name" value="Winged helix' DNA-binding domain"/>
    <property type="match status" value="1"/>
</dbReference>
<feature type="domain" description="Cyclic nucleotide-binding" evidence="5">
    <location>
        <begin position="23"/>
        <end position="71"/>
    </location>
</feature>
<dbReference type="InterPro" id="IPR036388">
    <property type="entry name" value="WH-like_DNA-bd_sf"/>
</dbReference>
<evidence type="ECO:0000256" key="4">
    <source>
        <dbReference type="SAM" id="MobiDB-lite"/>
    </source>
</evidence>
<feature type="region of interest" description="Disordered" evidence="4">
    <location>
        <begin position="304"/>
        <end position="395"/>
    </location>
</feature>
<comment type="caution">
    <text evidence="7">The sequence shown here is derived from an EMBL/GenBank/DDBJ whole genome shotgun (WGS) entry which is preliminary data.</text>
</comment>
<dbReference type="CDD" id="cd00038">
    <property type="entry name" value="CAP_ED"/>
    <property type="match status" value="1"/>
</dbReference>
<evidence type="ECO:0000256" key="3">
    <source>
        <dbReference type="ARBA" id="ARBA00023163"/>
    </source>
</evidence>
<dbReference type="InterPro" id="IPR036390">
    <property type="entry name" value="WH_DNA-bd_sf"/>
</dbReference>
<dbReference type="EMBL" id="JBHSFP010000007">
    <property type="protein sequence ID" value="MFC4531774.1"/>
    <property type="molecule type" value="Genomic_DNA"/>
</dbReference>
<dbReference type="PROSITE" id="PS51063">
    <property type="entry name" value="HTH_CRP_2"/>
    <property type="match status" value="1"/>
</dbReference>
<feature type="compositionally biased region" description="Basic and acidic residues" evidence="4">
    <location>
        <begin position="370"/>
        <end position="395"/>
    </location>
</feature>
<evidence type="ECO:0000259" key="5">
    <source>
        <dbReference type="PROSITE" id="PS50042"/>
    </source>
</evidence>
<dbReference type="InterPro" id="IPR018490">
    <property type="entry name" value="cNMP-bd_dom_sf"/>
</dbReference>
<sequence length="395" mass="39749">MTGPAPRRPCVIRNVGQWPRRGLLGGLTAEARDELLALGRPWQYAAGTALVTQGEWSDEAILLLDGCVKLTITPPAPGPAPAPGLGPATGTRPTGTTGTLSTGRNGTGPGPAIGSGPAAGAGVPALAGIRVGGDLVGEVAVLAGQRQEATATAADACLARLIPPRELARLAVRFPDFARALYGAAAGHNASARWYPAGADTAMGRLVRVLVELGRSYGEPVPEGVMIGVSLTRPELAGLVDAPEPAVYRALTVLRRTGVLGTGYRRIVVHDIRGLRAFVASGDVPPGDERAHEYPVEHLLNQGRDPLHTEDAPAGPPRGPLVGGGLVGERRGPAGAGGGPVGNGRGPVVAGGGPVGEGHGPVVAGGGPEGEGRGLADREGPVDDGRGPGDDGARR</sequence>
<dbReference type="Gene3D" id="1.10.10.10">
    <property type="entry name" value="Winged helix-like DNA-binding domain superfamily/Winged helix DNA-binding domain"/>
    <property type="match status" value="1"/>
</dbReference>
<evidence type="ECO:0000259" key="6">
    <source>
        <dbReference type="PROSITE" id="PS51063"/>
    </source>
</evidence>
<name>A0ABV9CF56_9ACTN</name>
<evidence type="ECO:0000256" key="2">
    <source>
        <dbReference type="ARBA" id="ARBA00023125"/>
    </source>
</evidence>
<dbReference type="PANTHER" id="PTHR24567:SF68">
    <property type="entry name" value="DNA-BINDING TRANSCRIPTIONAL DUAL REGULATOR CRP"/>
    <property type="match status" value="1"/>
</dbReference>
<accession>A0ABV9CF56</accession>
<dbReference type="InterPro" id="IPR050397">
    <property type="entry name" value="Env_Response_Regulators"/>
</dbReference>
<protein>
    <submittedName>
        <fullName evidence="7">Crp/Fnr family transcriptional regulator</fullName>
    </submittedName>
</protein>
<dbReference type="InterPro" id="IPR014710">
    <property type="entry name" value="RmlC-like_jellyroll"/>
</dbReference>
<gene>
    <name evidence="7" type="ORF">ACFO60_13440</name>
</gene>
<feature type="compositionally biased region" description="Low complexity" evidence="4">
    <location>
        <begin position="85"/>
        <end position="104"/>
    </location>
</feature>
<keyword evidence="1" id="KW-0805">Transcription regulation</keyword>
<feature type="domain" description="HTH crp-type" evidence="6">
    <location>
        <begin position="200"/>
        <end position="273"/>
    </location>
</feature>
<proteinExistence type="predicted"/>
<keyword evidence="3" id="KW-0804">Transcription</keyword>
<dbReference type="RefSeq" id="WP_380840446.1">
    <property type="nucleotide sequence ID" value="NZ_JBHSFP010000007.1"/>
</dbReference>
<dbReference type="Proteomes" id="UP001596004">
    <property type="component" value="Unassembled WGS sequence"/>
</dbReference>
<evidence type="ECO:0000256" key="1">
    <source>
        <dbReference type="ARBA" id="ARBA00023015"/>
    </source>
</evidence>